<accession>E6JYP5</accession>
<evidence type="ECO:0000313" key="2">
    <source>
        <dbReference type="EMBL" id="EFT83056.1"/>
    </source>
</evidence>
<dbReference type="Gene3D" id="3.30.1050.40">
    <property type="match status" value="1"/>
</dbReference>
<dbReference type="HOGENOM" id="CLU_123202_0_0_11"/>
<dbReference type="eggNOG" id="COG3255">
    <property type="taxonomic scope" value="Bacteria"/>
</dbReference>
<dbReference type="InterPro" id="IPR041629">
    <property type="entry name" value="SCP_3"/>
</dbReference>
<keyword evidence="3" id="KW-1185">Reference proteome</keyword>
<name>E6JYP5_PARDN</name>
<dbReference type="AlphaFoldDB" id="E6JYP5"/>
<reference evidence="2 3" key="1">
    <citation type="submission" date="2010-12" db="EMBL/GenBank/DDBJ databases">
        <authorList>
            <person name="Muzny D."/>
            <person name="Qin X."/>
            <person name="Buhay C."/>
            <person name="Dugan-Rocha S."/>
            <person name="Ding Y."/>
            <person name="Chen G."/>
            <person name="Hawes A."/>
            <person name="Holder M."/>
            <person name="Jhangiani S."/>
            <person name="Johnson A."/>
            <person name="Khan Z."/>
            <person name="Li Z."/>
            <person name="Liu W."/>
            <person name="Liu X."/>
            <person name="Perez L."/>
            <person name="Shen H."/>
            <person name="Wang Q."/>
            <person name="Watt J."/>
            <person name="Xi L."/>
            <person name="Xin Y."/>
            <person name="Zhou J."/>
            <person name="Deng J."/>
            <person name="Jiang H."/>
            <person name="Liu Y."/>
            <person name="Qu J."/>
            <person name="Song X.-Z."/>
            <person name="Zhang L."/>
            <person name="Villasana D."/>
            <person name="Johnson A."/>
            <person name="Liu J."/>
            <person name="Liyanage D."/>
            <person name="Lorensuhewa L."/>
            <person name="Robinson T."/>
            <person name="Song A."/>
            <person name="Song B.-B."/>
            <person name="Dinh H."/>
            <person name="Thornton R."/>
            <person name="Coyle M."/>
            <person name="Francisco L."/>
            <person name="Jackson L."/>
            <person name="Javaid M."/>
            <person name="Korchina V."/>
            <person name="Kovar C."/>
            <person name="Mata R."/>
            <person name="Mathew T."/>
            <person name="Ngo R."/>
            <person name="Nguyen L."/>
            <person name="Nguyen N."/>
            <person name="Okwuonu G."/>
            <person name="Ongeri F."/>
            <person name="Pham C."/>
            <person name="Simmons D."/>
            <person name="Wilczek-Boney K."/>
            <person name="Hale W."/>
            <person name="Jakkamsetti A."/>
            <person name="Pham P."/>
            <person name="Ruth R."/>
            <person name="San Lucas F."/>
            <person name="Warren J."/>
            <person name="Zhang J."/>
            <person name="Zhao Z."/>
            <person name="Zhou C."/>
            <person name="Zhu D."/>
            <person name="Lee S."/>
            <person name="Bess C."/>
            <person name="Blankenburg K."/>
            <person name="Forbes L."/>
            <person name="Fu Q."/>
            <person name="Gubbala S."/>
            <person name="Hirani K."/>
            <person name="Jayaseelan J.C."/>
            <person name="Lara F."/>
            <person name="Munidasa M."/>
            <person name="Palculict T."/>
            <person name="Patil S."/>
            <person name="Pu L.-L."/>
            <person name="Saada N."/>
            <person name="Tang L."/>
            <person name="Weissenberger G."/>
            <person name="Zhu Y."/>
            <person name="Hemphill L."/>
            <person name="Shang Y."/>
            <person name="Youmans B."/>
            <person name="Ayvaz T."/>
            <person name="Ross M."/>
            <person name="Santibanez J."/>
            <person name="Aqrawi P."/>
            <person name="Gross S."/>
            <person name="Joshi V."/>
            <person name="Fowler G."/>
            <person name="Nazareth L."/>
            <person name="Reid J."/>
            <person name="Worley K."/>
            <person name="Petrosino J."/>
            <person name="Highlander S."/>
            <person name="Gibbs R."/>
        </authorList>
    </citation>
    <scope>NUCLEOTIDE SEQUENCE [LARGE SCALE GENOMIC DNA]</scope>
    <source>
        <strain evidence="2 3">DSM 10105</strain>
    </source>
</reference>
<dbReference type="Proteomes" id="UP000004946">
    <property type="component" value="Chromosome"/>
</dbReference>
<dbReference type="EMBL" id="AEON01000001">
    <property type="protein sequence ID" value="EFT83056.1"/>
    <property type="molecule type" value="Genomic_DNA"/>
</dbReference>
<organism evidence="2 3">
    <name type="scientific">Parascardovia denticolens DSM 10105 = JCM 12538</name>
    <dbReference type="NCBI Taxonomy" id="864564"/>
    <lineage>
        <taxon>Bacteria</taxon>
        <taxon>Bacillati</taxon>
        <taxon>Actinomycetota</taxon>
        <taxon>Actinomycetes</taxon>
        <taxon>Bifidobacteriales</taxon>
        <taxon>Bifidobacteriaceae</taxon>
        <taxon>Parascardovia</taxon>
    </lineage>
</organism>
<comment type="caution">
    <text evidence="2">The sequence shown here is derived from an EMBL/GenBank/DDBJ whole genome shotgun (WGS) entry which is preliminary data.</text>
</comment>
<dbReference type="Pfam" id="PF17844">
    <property type="entry name" value="SCP_3"/>
    <property type="match status" value="1"/>
</dbReference>
<gene>
    <name evidence="2" type="ORF">HMPREF0620_0061</name>
</gene>
<feature type="domain" description="Bacterial SCP orthologue" evidence="1">
    <location>
        <begin position="88"/>
        <end position="181"/>
    </location>
</feature>
<proteinExistence type="predicted"/>
<evidence type="ECO:0000313" key="3">
    <source>
        <dbReference type="Proteomes" id="UP000004946"/>
    </source>
</evidence>
<evidence type="ECO:0000259" key="1">
    <source>
        <dbReference type="Pfam" id="PF17844"/>
    </source>
</evidence>
<protein>
    <recommendedName>
        <fullName evidence="1">Bacterial SCP orthologue domain-containing protein</fullName>
    </recommendedName>
</protein>
<sequence>MQISTRQAGQVASVAAPSPFPLYFLFMPSPCQNQGMAVIRNSDILQGEKALMAWAREARHQAGWQEGEEKRYPKSLDERLLIDPPLARRDYAMAVRYSLYLMEKLVPGPGVELRVAPFGAIKILEGPRSDPHNLTPPDVIEVDPPVWLRLACGITTWQEEKEAGRIGAVGPRDDLSPYLPLPLD</sequence>